<organism evidence="1 2">
    <name type="scientific">Sphaerospermopsis kisseleviana CS-549</name>
    <dbReference type="NCBI Taxonomy" id="3021783"/>
    <lineage>
        <taxon>Bacteria</taxon>
        <taxon>Bacillati</taxon>
        <taxon>Cyanobacteriota</taxon>
        <taxon>Cyanophyceae</taxon>
        <taxon>Nostocales</taxon>
        <taxon>Aphanizomenonaceae</taxon>
        <taxon>Sphaerospermopsis</taxon>
        <taxon>Sphaerospermopsis kisseleviana</taxon>
    </lineage>
</organism>
<accession>A0ABT4ZYA7</accession>
<gene>
    <name evidence="1" type="ORF">PN497_24165</name>
</gene>
<name>A0ABT4ZYA7_9CYAN</name>
<sequence length="47" mass="5115">MNNNLILTQLKAGSISDITLNKTSYFSILDVNQQSGGRSSGVQELEE</sequence>
<dbReference type="RefSeq" id="WP_272110977.1">
    <property type="nucleotide sequence ID" value="NZ_JAQMTI010000316.1"/>
</dbReference>
<evidence type="ECO:0000313" key="2">
    <source>
        <dbReference type="Proteomes" id="UP001211711"/>
    </source>
</evidence>
<dbReference type="Proteomes" id="UP001211711">
    <property type="component" value="Unassembled WGS sequence"/>
</dbReference>
<evidence type="ECO:0000313" key="1">
    <source>
        <dbReference type="EMBL" id="MDB9444425.1"/>
    </source>
</evidence>
<reference evidence="1 2" key="1">
    <citation type="submission" date="2023-01" db="EMBL/GenBank/DDBJ databases">
        <title>Genomes from the Australian National Cyanobacteria Reference Collection.</title>
        <authorList>
            <person name="Willis A."/>
            <person name="Lee E.M.F."/>
        </authorList>
    </citation>
    <scope>NUCLEOTIDE SEQUENCE [LARGE SCALE GENOMIC DNA]</scope>
    <source>
        <strain evidence="1 2">CS-549</strain>
    </source>
</reference>
<protein>
    <submittedName>
        <fullName evidence="1">Uncharacterized protein</fullName>
    </submittedName>
</protein>
<proteinExistence type="predicted"/>
<keyword evidence="2" id="KW-1185">Reference proteome</keyword>
<dbReference type="EMBL" id="JAQMTI010000316">
    <property type="protein sequence ID" value="MDB9444425.1"/>
    <property type="molecule type" value="Genomic_DNA"/>
</dbReference>
<comment type="caution">
    <text evidence="1">The sequence shown here is derived from an EMBL/GenBank/DDBJ whole genome shotgun (WGS) entry which is preliminary data.</text>
</comment>